<accession>A0A1X0A2L8</accession>
<gene>
    <name evidence="2" type="ORF">BST12_05945</name>
</gene>
<proteinExistence type="predicted"/>
<comment type="caution">
    <text evidence="2">The sequence shown here is derived from an EMBL/GenBank/DDBJ whole genome shotgun (WGS) entry which is preliminary data.</text>
</comment>
<keyword evidence="3" id="KW-1185">Reference proteome</keyword>
<feature type="compositionally biased region" description="Polar residues" evidence="1">
    <location>
        <begin position="9"/>
        <end position="18"/>
    </location>
</feature>
<reference evidence="2 3" key="1">
    <citation type="submission" date="2017-02" db="EMBL/GenBank/DDBJ databases">
        <title>The new phylogeny of genus Mycobacterium.</title>
        <authorList>
            <person name="Tortoli E."/>
            <person name="Trovato A."/>
            <person name="Cirillo D.M."/>
        </authorList>
    </citation>
    <scope>NUCLEOTIDE SEQUENCE [LARGE SCALE GENOMIC DNA]</scope>
    <source>
        <strain evidence="2 3">DSM 45057</strain>
    </source>
</reference>
<evidence type="ECO:0000256" key="1">
    <source>
        <dbReference type="SAM" id="MobiDB-lite"/>
    </source>
</evidence>
<sequence length="59" mass="5972">MIGQVCRRLTQQAGSPEQRSGDRERGGAGRCGSPPSAPAATASAAEPGAAGRRHGQSRL</sequence>
<feature type="compositionally biased region" description="Low complexity" evidence="1">
    <location>
        <begin position="32"/>
        <end position="50"/>
    </location>
</feature>
<protein>
    <submittedName>
        <fullName evidence="2">Uncharacterized protein</fullName>
    </submittedName>
</protein>
<organism evidence="2 3">
    <name type="scientific">Mycobacterium angelicum</name>
    <dbReference type="NCBI Taxonomy" id="470074"/>
    <lineage>
        <taxon>Bacteria</taxon>
        <taxon>Bacillati</taxon>
        <taxon>Actinomycetota</taxon>
        <taxon>Actinomycetes</taxon>
        <taxon>Mycobacteriales</taxon>
        <taxon>Mycobacteriaceae</taxon>
        <taxon>Mycobacterium</taxon>
    </lineage>
</organism>
<dbReference type="Proteomes" id="UP000192284">
    <property type="component" value="Unassembled WGS sequence"/>
</dbReference>
<evidence type="ECO:0000313" key="3">
    <source>
        <dbReference type="Proteomes" id="UP000192284"/>
    </source>
</evidence>
<name>A0A1X0A2L8_MYCAN</name>
<dbReference type="EMBL" id="MVHE01000005">
    <property type="protein sequence ID" value="ORA24311.1"/>
    <property type="molecule type" value="Genomic_DNA"/>
</dbReference>
<dbReference type="AlphaFoldDB" id="A0A1X0A2L8"/>
<evidence type="ECO:0000313" key="2">
    <source>
        <dbReference type="EMBL" id="ORA24311.1"/>
    </source>
</evidence>
<feature type="region of interest" description="Disordered" evidence="1">
    <location>
        <begin position="1"/>
        <end position="59"/>
    </location>
</feature>